<keyword evidence="3" id="KW-1185">Reference proteome</keyword>
<dbReference type="Pfam" id="PF12296">
    <property type="entry name" value="HsbA"/>
    <property type="match status" value="1"/>
</dbReference>
<dbReference type="PANTHER" id="PTHR38123:SF1">
    <property type="entry name" value="HYDROPHOBIC SURFACE BINDING PROTEIN"/>
    <property type="match status" value="1"/>
</dbReference>
<evidence type="ECO:0000313" key="2">
    <source>
        <dbReference type="EMBL" id="KAJ3732818.1"/>
    </source>
</evidence>
<reference evidence="2" key="2">
    <citation type="journal article" date="2023" name="Proc. Natl. Acad. Sci. U.S.A.">
        <title>A global phylogenomic analysis of the shiitake genus Lentinula.</title>
        <authorList>
            <person name="Sierra-Patev S."/>
            <person name="Min B."/>
            <person name="Naranjo-Ortiz M."/>
            <person name="Looney B."/>
            <person name="Konkel Z."/>
            <person name="Slot J.C."/>
            <person name="Sakamoto Y."/>
            <person name="Steenwyk J.L."/>
            <person name="Rokas A."/>
            <person name="Carro J."/>
            <person name="Camarero S."/>
            <person name="Ferreira P."/>
            <person name="Molpeceres G."/>
            <person name="Ruiz-Duenas F.J."/>
            <person name="Serrano A."/>
            <person name="Henrissat B."/>
            <person name="Drula E."/>
            <person name="Hughes K.W."/>
            <person name="Mata J.L."/>
            <person name="Ishikawa N.K."/>
            <person name="Vargas-Isla R."/>
            <person name="Ushijima S."/>
            <person name="Smith C.A."/>
            <person name="Donoghue J."/>
            <person name="Ahrendt S."/>
            <person name="Andreopoulos W."/>
            <person name="He G."/>
            <person name="LaButti K."/>
            <person name="Lipzen A."/>
            <person name="Ng V."/>
            <person name="Riley R."/>
            <person name="Sandor L."/>
            <person name="Barry K."/>
            <person name="Martinez A.T."/>
            <person name="Xiao Y."/>
            <person name="Gibbons J.G."/>
            <person name="Terashima K."/>
            <person name="Grigoriev I.V."/>
            <person name="Hibbett D."/>
        </authorList>
    </citation>
    <scope>NUCLEOTIDE SEQUENCE</scope>
    <source>
        <strain evidence="2">ET3784</strain>
    </source>
</reference>
<protein>
    <submittedName>
        <fullName evidence="2">Hydrophobic surface binding protein</fullName>
    </submittedName>
</protein>
<sequence length="185" mass="18348">MTRIASFTTLLTFVTACLAAIPLKRDVSTVEQDIANIASQVTALDSAINAFPPSGGSLLSALAIHTEATSLASALGTAATDVAATAPFSDADAATILASVEGFEPTILDALTGIVAKKPAFDALPLGGVSALVAADLATLSTNTKNFENALIADTPADLLAQATPITSTIDVALATASAAYAASA</sequence>
<proteinExistence type="predicted"/>
<feature type="signal peptide" evidence="1">
    <location>
        <begin position="1"/>
        <end position="19"/>
    </location>
</feature>
<name>A0AA38JTW4_9AGAR</name>
<dbReference type="Gene3D" id="1.20.1280.140">
    <property type="match status" value="1"/>
</dbReference>
<dbReference type="EMBL" id="JANVFO010000021">
    <property type="protein sequence ID" value="KAJ3732818.1"/>
    <property type="molecule type" value="Genomic_DNA"/>
</dbReference>
<evidence type="ECO:0000313" key="3">
    <source>
        <dbReference type="Proteomes" id="UP001176059"/>
    </source>
</evidence>
<reference evidence="2" key="1">
    <citation type="submission" date="2022-08" db="EMBL/GenBank/DDBJ databases">
        <authorList>
            <consortium name="DOE Joint Genome Institute"/>
            <person name="Min B."/>
            <person name="Sierra-Patev S."/>
            <person name="Naranjo-Ortiz M."/>
            <person name="Looney B."/>
            <person name="Konkel Z."/>
            <person name="Slot J.C."/>
            <person name="Sakamoto Y."/>
            <person name="Steenwyk J.L."/>
            <person name="Rokas A."/>
            <person name="Carro J."/>
            <person name="Camarero S."/>
            <person name="Ferreira P."/>
            <person name="Molpeceres G."/>
            <person name="Ruiz-duenas F.J."/>
            <person name="Serrano A."/>
            <person name="Henrissat B."/>
            <person name="Drula E."/>
            <person name="Hughes K.W."/>
            <person name="Mata J.L."/>
            <person name="Ishikawa N.K."/>
            <person name="Vargas-Isla R."/>
            <person name="Ushijima S."/>
            <person name="Smith C.A."/>
            <person name="Ahrendt S."/>
            <person name="Andreopoulos W."/>
            <person name="He G."/>
            <person name="LaButti K."/>
            <person name="Lipzen A."/>
            <person name="Ng V."/>
            <person name="Riley R."/>
            <person name="Sandor L."/>
            <person name="Barry K."/>
            <person name="Martinez A.T."/>
            <person name="Xiao Y."/>
            <person name="Gibbons J.G."/>
            <person name="Terashima K."/>
            <person name="Hibbett D.S."/>
            <person name="Grigoriev I.V."/>
        </authorList>
    </citation>
    <scope>NUCLEOTIDE SEQUENCE</scope>
    <source>
        <strain evidence="2">ET3784</strain>
    </source>
</reference>
<feature type="chain" id="PRO_5041286164" evidence="1">
    <location>
        <begin position="20"/>
        <end position="185"/>
    </location>
</feature>
<comment type="caution">
    <text evidence="2">The sequence shown here is derived from an EMBL/GenBank/DDBJ whole genome shotgun (WGS) entry which is preliminary data.</text>
</comment>
<evidence type="ECO:0000256" key="1">
    <source>
        <dbReference type="SAM" id="SignalP"/>
    </source>
</evidence>
<dbReference type="AlphaFoldDB" id="A0AA38JTW4"/>
<dbReference type="InterPro" id="IPR021054">
    <property type="entry name" value="Cell_wall_mannoprotein_1"/>
</dbReference>
<accession>A0AA38JTW4</accession>
<dbReference type="PANTHER" id="PTHR38123">
    <property type="entry name" value="CELL WALL SERINE-THREONINE-RICH GALACTOMANNOPROTEIN MP1 (AFU_ORTHOLOGUE AFUA_4G03240)"/>
    <property type="match status" value="1"/>
</dbReference>
<dbReference type="GO" id="GO:0005576">
    <property type="term" value="C:extracellular region"/>
    <property type="evidence" value="ECO:0007669"/>
    <property type="project" value="TreeGrafter"/>
</dbReference>
<dbReference type="PROSITE" id="PS51257">
    <property type="entry name" value="PROKAR_LIPOPROTEIN"/>
    <property type="match status" value="1"/>
</dbReference>
<dbReference type="Proteomes" id="UP001176059">
    <property type="component" value="Unassembled WGS sequence"/>
</dbReference>
<gene>
    <name evidence="2" type="ORF">DFJ43DRAFT_281141</name>
</gene>
<keyword evidence="1" id="KW-0732">Signal</keyword>
<organism evidence="2 3">
    <name type="scientific">Lentinula guzmanii</name>
    <dbReference type="NCBI Taxonomy" id="2804957"/>
    <lineage>
        <taxon>Eukaryota</taxon>
        <taxon>Fungi</taxon>
        <taxon>Dikarya</taxon>
        <taxon>Basidiomycota</taxon>
        <taxon>Agaricomycotina</taxon>
        <taxon>Agaricomycetes</taxon>
        <taxon>Agaricomycetidae</taxon>
        <taxon>Agaricales</taxon>
        <taxon>Marasmiineae</taxon>
        <taxon>Omphalotaceae</taxon>
        <taxon>Lentinula</taxon>
    </lineage>
</organism>